<evidence type="ECO:0000313" key="5">
    <source>
        <dbReference type="Proteomes" id="UP000076842"/>
    </source>
</evidence>
<dbReference type="Gene3D" id="3.40.50.720">
    <property type="entry name" value="NAD(P)-binding Rossmann-like Domain"/>
    <property type="match status" value="1"/>
</dbReference>
<dbReference type="PRINTS" id="PR00081">
    <property type="entry name" value="GDHRDH"/>
</dbReference>
<dbReference type="InterPro" id="IPR020904">
    <property type="entry name" value="Sc_DH/Rdtase_CS"/>
</dbReference>
<dbReference type="InterPro" id="IPR002347">
    <property type="entry name" value="SDR_fam"/>
</dbReference>
<evidence type="ECO:0000256" key="2">
    <source>
        <dbReference type="ARBA" id="ARBA00022857"/>
    </source>
</evidence>
<reference evidence="4 5" key="1">
    <citation type="journal article" date="2016" name="Mol. Biol. Evol.">
        <title>Comparative Genomics of Early-Diverging Mushroom-Forming Fungi Provides Insights into the Origins of Lignocellulose Decay Capabilities.</title>
        <authorList>
            <person name="Nagy L.G."/>
            <person name="Riley R."/>
            <person name="Tritt A."/>
            <person name="Adam C."/>
            <person name="Daum C."/>
            <person name="Floudas D."/>
            <person name="Sun H."/>
            <person name="Yadav J.S."/>
            <person name="Pangilinan J."/>
            <person name="Larsson K.H."/>
            <person name="Matsuura K."/>
            <person name="Barry K."/>
            <person name="Labutti K."/>
            <person name="Kuo R."/>
            <person name="Ohm R.A."/>
            <person name="Bhattacharya S.S."/>
            <person name="Shirouzu T."/>
            <person name="Yoshinaga Y."/>
            <person name="Martin F.M."/>
            <person name="Grigoriev I.V."/>
            <person name="Hibbett D.S."/>
        </authorList>
    </citation>
    <scope>NUCLEOTIDE SEQUENCE [LARGE SCALE GENOMIC DNA]</scope>
    <source>
        <strain evidence="4 5">HHB12733</strain>
    </source>
</reference>
<proteinExistence type="inferred from homology"/>
<protein>
    <submittedName>
        <fullName evidence="4">NAD(P)-binding protein</fullName>
    </submittedName>
</protein>
<dbReference type="OrthoDB" id="498125at2759"/>
<evidence type="ECO:0000256" key="3">
    <source>
        <dbReference type="RuleBase" id="RU000363"/>
    </source>
</evidence>
<organism evidence="4 5">
    <name type="scientific">Calocera cornea HHB12733</name>
    <dbReference type="NCBI Taxonomy" id="1353952"/>
    <lineage>
        <taxon>Eukaryota</taxon>
        <taxon>Fungi</taxon>
        <taxon>Dikarya</taxon>
        <taxon>Basidiomycota</taxon>
        <taxon>Agaricomycotina</taxon>
        <taxon>Dacrymycetes</taxon>
        <taxon>Dacrymycetales</taxon>
        <taxon>Dacrymycetaceae</taxon>
        <taxon>Calocera</taxon>
    </lineage>
</organism>
<dbReference type="PANTHER" id="PTHR42760">
    <property type="entry name" value="SHORT-CHAIN DEHYDROGENASES/REDUCTASES FAMILY MEMBER"/>
    <property type="match status" value="1"/>
</dbReference>
<dbReference type="FunFam" id="3.40.50.720:FF:000084">
    <property type="entry name" value="Short-chain dehydrogenase reductase"/>
    <property type="match status" value="1"/>
</dbReference>
<dbReference type="Pfam" id="PF00106">
    <property type="entry name" value="adh_short"/>
    <property type="match status" value="1"/>
</dbReference>
<dbReference type="EMBL" id="KV424009">
    <property type="protein sequence ID" value="KZT54670.1"/>
    <property type="molecule type" value="Genomic_DNA"/>
</dbReference>
<keyword evidence="2" id="KW-0521">NADP</keyword>
<dbReference type="InParanoid" id="A0A165EE65"/>
<sequence length="286" mass="29257">MSASPAAAPPAPARRVAIVTGAAGDLGRAIALKLAADGLDICLTDLPPQLPKADALAAQLREKHGARCHVVGGDVSQAGDVQRIVDECVAELGGLDVMVANAGVFRPRPLLELTVDEWDTTQTNNARSCLLCYQAAAKQMIAQGRGGRIIGGCSVAGLTGAALCGAYCASKFAIRGLTMCAALEWAPHGITVNAYAPGFIEGTKMSAQGAAMMGITAEQWKAAATGLFPMKRLGKPEEIAGIVSYFASDAAGWTTGESGRASTRAGGRTEQCAGKVFAVDGGMHIS</sequence>
<dbReference type="PROSITE" id="PS00061">
    <property type="entry name" value="ADH_SHORT"/>
    <property type="match status" value="1"/>
</dbReference>
<evidence type="ECO:0000313" key="4">
    <source>
        <dbReference type="EMBL" id="KZT54670.1"/>
    </source>
</evidence>
<gene>
    <name evidence="4" type="ORF">CALCODRAFT_438228</name>
</gene>
<dbReference type="SUPFAM" id="SSF51735">
    <property type="entry name" value="NAD(P)-binding Rossmann-fold domains"/>
    <property type="match status" value="1"/>
</dbReference>
<dbReference type="PRINTS" id="PR00080">
    <property type="entry name" value="SDRFAMILY"/>
</dbReference>
<dbReference type="GO" id="GO:0006633">
    <property type="term" value="P:fatty acid biosynthetic process"/>
    <property type="evidence" value="ECO:0007669"/>
    <property type="project" value="TreeGrafter"/>
</dbReference>
<accession>A0A165EE65</accession>
<dbReference type="AlphaFoldDB" id="A0A165EE65"/>
<dbReference type="STRING" id="1353952.A0A165EE65"/>
<evidence type="ECO:0000256" key="1">
    <source>
        <dbReference type="ARBA" id="ARBA00006484"/>
    </source>
</evidence>
<dbReference type="GO" id="GO:0016616">
    <property type="term" value="F:oxidoreductase activity, acting on the CH-OH group of donors, NAD or NADP as acceptor"/>
    <property type="evidence" value="ECO:0007669"/>
    <property type="project" value="TreeGrafter"/>
</dbReference>
<name>A0A165EE65_9BASI</name>
<comment type="similarity">
    <text evidence="1 3">Belongs to the short-chain dehydrogenases/reductases (SDR) family.</text>
</comment>
<dbReference type="PANTHER" id="PTHR42760:SF121">
    <property type="entry name" value="3-OXOACYL-(ACYL-CARRIER-PROTEIN) REDUCTASE"/>
    <property type="match status" value="1"/>
</dbReference>
<dbReference type="InterPro" id="IPR036291">
    <property type="entry name" value="NAD(P)-bd_dom_sf"/>
</dbReference>
<keyword evidence="5" id="KW-1185">Reference proteome</keyword>
<dbReference type="Proteomes" id="UP000076842">
    <property type="component" value="Unassembled WGS sequence"/>
</dbReference>
<dbReference type="GO" id="GO:0048038">
    <property type="term" value="F:quinone binding"/>
    <property type="evidence" value="ECO:0007669"/>
    <property type="project" value="TreeGrafter"/>
</dbReference>